<dbReference type="Proteomes" id="UP000887013">
    <property type="component" value="Unassembled WGS sequence"/>
</dbReference>
<proteinExistence type="predicted"/>
<keyword evidence="1" id="KW-1133">Transmembrane helix</keyword>
<keyword evidence="3" id="KW-1185">Reference proteome</keyword>
<dbReference type="AlphaFoldDB" id="A0A8X6MB29"/>
<protein>
    <submittedName>
        <fullName evidence="2">Uncharacterized protein</fullName>
    </submittedName>
</protein>
<comment type="caution">
    <text evidence="2">The sequence shown here is derived from an EMBL/GenBank/DDBJ whole genome shotgun (WGS) entry which is preliminary data.</text>
</comment>
<gene>
    <name evidence="2" type="ORF">NPIL_24001</name>
</gene>
<accession>A0A8X6MB29</accession>
<reference evidence="2" key="1">
    <citation type="submission" date="2020-08" db="EMBL/GenBank/DDBJ databases">
        <title>Multicomponent nature underlies the extraordinary mechanical properties of spider dragline silk.</title>
        <authorList>
            <person name="Kono N."/>
            <person name="Nakamura H."/>
            <person name="Mori M."/>
            <person name="Yoshida Y."/>
            <person name="Ohtoshi R."/>
            <person name="Malay A.D."/>
            <person name="Moran D.A.P."/>
            <person name="Tomita M."/>
            <person name="Numata K."/>
            <person name="Arakawa K."/>
        </authorList>
    </citation>
    <scope>NUCLEOTIDE SEQUENCE</scope>
</reference>
<dbReference type="EMBL" id="BMAW01089117">
    <property type="protein sequence ID" value="GFS38160.1"/>
    <property type="molecule type" value="Genomic_DNA"/>
</dbReference>
<organism evidence="2 3">
    <name type="scientific">Nephila pilipes</name>
    <name type="common">Giant wood spider</name>
    <name type="synonym">Nephila maculata</name>
    <dbReference type="NCBI Taxonomy" id="299642"/>
    <lineage>
        <taxon>Eukaryota</taxon>
        <taxon>Metazoa</taxon>
        <taxon>Ecdysozoa</taxon>
        <taxon>Arthropoda</taxon>
        <taxon>Chelicerata</taxon>
        <taxon>Arachnida</taxon>
        <taxon>Araneae</taxon>
        <taxon>Araneomorphae</taxon>
        <taxon>Entelegynae</taxon>
        <taxon>Araneoidea</taxon>
        <taxon>Nephilidae</taxon>
        <taxon>Nephila</taxon>
    </lineage>
</organism>
<evidence type="ECO:0000256" key="1">
    <source>
        <dbReference type="SAM" id="Phobius"/>
    </source>
</evidence>
<keyword evidence="1" id="KW-0472">Membrane</keyword>
<evidence type="ECO:0000313" key="3">
    <source>
        <dbReference type="Proteomes" id="UP000887013"/>
    </source>
</evidence>
<sequence>MSTYSELQRVLFTWYTRLMLQIFLWRGIIFEKKLLRYLLEKTWTLFLHQNGWISCFKIRHGHDDNIDEEWLHVVEDMSGVKFSGYFSIYLEVTTSGILSIKVMCDNVKNKKKSQRRGILCSS</sequence>
<name>A0A8X6MB29_NEPPI</name>
<keyword evidence="1" id="KW-0812">Transmembrane</keyword>
<feature type="transmembrane region" description="Helical" evidence="1">
    <location>
        <begin position="12"/>
        <end position="29"/>
    </location>
</feature>
<evidence type="ECO:0000313" key="2">
    <source>
        <dbReference type="EMBL" id="GFS38160.1"/>
    </source>
</evidence>